<proteinExistence type="predicted"/>
<protein>
    <submittedName>
        <fullName evidence="1">Uncharacterized protein</fullName>
    </submittedName>
</protein>
<evidence type="ECO:0000313" key="2">
    <source>
        <dbReference type="Proteomes" id="UP001159075"/>
    </source>
</evidence>
<dbReference type="RefSeq" id="WP_282679813.1">
    <property type="nucleotide sequence ID" value="NZ_CP106875.1"/>
</dbReference>
<keyword evidence="2" id="KW-1185">Reference proteome</keyword>
<sequence length="218" mass="24539">MELLLTSTLFVEKLDENMSYELGNVLAPTGITYPENGVTTYYGFSSSTNSLANAFKYAISVGLELHSVALMFTFDEEINVGFGLDELPNRKVLSIDKVKGDLGEKIKEVWKGFLMDIPGAWEECIKNGYTDSRGNFQLQGFTNAVADRPYLLGKLWELPEFNHLHIIIYGVLEDGVLSNRATVFRRGNLNYDKHGVIPEIKVTRFPNIDIDFGIELED</sequence>
<dbReference type="EMBL" id="JAOTLW010000020">
    <property type="protein sequence ID" value="MDI5833275.1"/>
    <property type="molecule type" value="Genomic_DNA"/>
</dbReference>
<accession>A0ABT6UHQ3</accession>
<dbReference type="Proteomes" id="UP001159075">
    <property type="component" value="Unassembled WGS sequence"/>
</dbReference>
<reference evidence="1 2" key="1">
    <citation type="submission" date="2022-09" db="EMBL/GenBank/DDBJ databases">
        <title>The outer-membrane cytochrome OmcA is essential for infection of Shewanella oneidensis by a zebrafish-associated bacteriophage.</title>
        <authorList>
            <person name="Grenfell A.W."/>
            <person name="Intile P."/>
            <person name="Mcfarlane J."/>
            <person name="Leung D."/>
            <person name="Abdalla K."/>
            <person name="Wold M."/>
            <person name="Kees E."/>
            <person name="Gralnick J."/>
        </authorList>
    </citation>
    <scope>NUCLEOTIDE SEQUENCE [LARGE SCALE GENOMIC DNA]</scope>
    <source>
        <strain evidence="1 2">NF-5</strain>
    </source>
</reference>
<evidence type="ECO:0000313" key="1">
    <source>
        <dbReference type="EMBL" id="MDI5833275.1"/>
    </source>
</evidence>
<organism evidence="1 2">
    <name type="scientific">Shewanella xiamenensis</name>
    <dbReference type="NCBI Taxonomy" id="332186"/>
    <lineage>
        <taxon>Bacteria</taxon>
        <taxon>Pseudomonadati</taxon>
        <taxon>Pseudomonadota</taxon>
        <taxon>Gammaproteobacteria</taxon>
        <taxon>Alteromonadales</taxon>
        <taxon>Shewanellaceae</taxon>
        <taxon>Shewanella</taxon>
    </lineage>
</organism>
<gene>
    <name evidence="1" type="ORF">ODY93_16965</name>
</gene>
<comment type="caution">
    <text evidence="1">The sequence shown here is derived from an EMBL/GenBank/DDBJ whole genome shotgun (WGS) entry which is preliminary data.</text>
</comment>
<name>A0ABT6UHQ3_9GAMM</name>